<evidence type="ECO:0000313" key="2">
    <source>
        <dbReference type="EMBL" id="CAF4006106.1"/>
    </source>
</evidence>
<dbReference type="EMBL" id="CAJOAY010003162">
    <property type="protein sequence ID" value="CAF4006106.1"/>
    <property type="molecule type" value="Genomic_DNA"/>
</dbReference>
<evidence type="ECO:0000313" key="1">
    <source>
        <dbReference type="EMBL" id="CAF3812200.1"/>
    </source>
</evidence>
<dbReference type="Proteomes" id="UP000663868">
    <property type="component" value="Unassembled WGS sequence"/>
</dbReference>
<sequence>MSQSSNSSMNTNIFSTLLNTTTDNKTISAGIDRGMKRVAVEQNESQAKRSMLDHHSKIEQGPIVVPKSFDKPKFVSAADMIDNARANMQAILEISDEELLAMAVDFEKKYPQ</sequence>
<name>A0A819P7M3_9BILA</name>
<dbReference type="EMBL" id="CAJOBB010001121">
    <property type="protein sequence ID" value="CAF3812200.1"/>
    <property type="molecule type" value="Genomic_DNA"/>
</dbReference>
<dbReference type="Proteomes" id="UP000663881">
    <property type="component" value="Unassembled WGS sequence"/>
</dbReference>
<comment type="caution">
    <text evidence="2">The sequence shown here is derived from an EMBL/GenBank/DDBJ whole genome shotgun (WGS) entry which is preliminary data.</text>
</comment>
<evidence type="ECO:0000313" key="3">
    <source>
        <dbReference type="Proteomes" id="UP000663881"/>
    </source>
</evidence>
<organism evidence="2 3">
    <name type="scientific">Adineta steineri</name>
    <dbReference type="NCBI Taxonomy" id="433720"/>
    <lineage>
        <taxon>Eukaryota</taxon>
        <taxon>Metazoa</taxon>
        <taxon>Spiralia</taxon>
        <taxon>Gnathifera</taxon>
        <taxon>Rotifera</taxon>
        <taxon>Eurotatoria</taxon>
        <taxon>Bdelloidea</taxon>
        <taxon>Adinetida</taxon>
        <taxon>Adinetidae</taxon>
        <taxon>Adineta</taxon>
    </lineage>
</organism>
<dbReference type="AlphaFoldDB" id="A0A819P7M3"/>
<reference evidence="2" key="1">
    <citation type="submission" date="2021-02" db="EMBL/GenBank/DDBJ databases">
        <authorList>
            <person name="Nowell W R."/>
        </authorList>
    </citation>
    <scope>NUCLEOTIDE SEQUENCE</scope>
</reference>
<proteinExistence type="predicted"/>
<accession>A0A819P7M3</accession>
<gene>
    <name evidence="1" type="ORF">KXQ929_LOCUS17689</name>
    <name evidence="2" type="ORF">OKA104_LOCUS30080</name>
</gene>
<protein>
    <submittedName>
        <fullName evidence="2">Uncharacterized protein</fullName>
    </submittedName>
</protein>